<reference evidence="2 3" key="1">
    <citation type="journal article" date="2023" name="Plants (Basel)">
        <title>Bridging the Gap: Combining Genomics and Transcriptomics Approaches to Understand Stylosanthes scabra, an Orphan Legume from the Brazilian Caatinga.</title>
        <authorList>
            <person name="Ferreira-Neto J.R.C."/>
            <person name="da Silva M.D."/>
            <person name="Binneck E."/>
            <person name="de Melo N.F."/>
            <person name="da Silva R.H."/>
            <person name="de Melo A.L.T.M."/>
            <person name="Pandolfi V."/>
            <person name="Bustamante F.O."/>
            <person name="Brasileiro-Vidal A.C."/>
            <person name="Benko-Iseppon A.M."/>
        </authorList>
    </citation>
    <scope>NUCLEOTIDE SEQUENCE [LARGE SCALE GENOMIC DNA]</scope>
    <source>
        <tissue evidence="2">Leaves</tissue>
    </source>
</reference>
<gene>
    <name evidence="2" type="ORF">PIB30_006835</name>
</gene>
<protein>
    <submittedName>
        <fullName evidence="2">Uncharacterized protein</fullName>
    </submittedName>
</protein>
<proteinExistence type="predicted"/>
<keyword evidence="3" id="KW-1185">Reference proteome</keyword>
<dbReference type="EMBL" id="JASCZI010151049">
    <property type="protein sequence ID" value="MED6167864.1"/>
    <property type="molecule type" value="Genomic_DNA"/>
</dbReference>
<name>A0ABU6V465_9FABA</name>
<evidence type="ECO:0000313" key="2">
    <source>
        <dbReference type="EMBL" id="MED6167864.1"/>
    </source>
</evidence>
<accession>A0ABU6V465</accession>
<feature type="region of interest" description="Disordered" evidence="1">
    <location>
        <begin position="191"/>
        <end position="221"/>
    </location>
</feature>
<sequence length="221" mass="24610">MLTRRFTIIQPRRRVKDAATAPLEGGKDTVVRTEPPLHGFLLFKIEDDPKGKKKLGNRKHVEDDESEDDSSKPESEGGSESEPNSEKTISQDENLGKRQRRTRIPLQPPQNEESELNADAAIDVDPAPAAVDPPHQHAAAENHEDVPVNPQECGKEVVEATTAEEELIRIDLSKSNTNLVMETQVEKGVIDQQDLGRQELTLKDWSSKSDPKDDIPTDKEV</sequence>
<evidence type="ECO:0000256" key="1">
    <source>
        <dbReference type="SAM" id="MobiDB-lite"/>
    </source>
</evidence>
<feature type="region of interest" description="Disordered" evidence="1">
    <location>
        <begin position="15"/>
        <end position="149"/>
    </location>
</feature>
<feature type="compositionally biased region" description="Low complexity" evidence="1">
    <location>
        <begin position="118"/>
        <end position="133"/>
    </location>
</feature>
<feature type="compositionally biased region" description="Basic and acidic residues" evidence="1">
    <location>
        <begin position="134"/>
        <end position="146"/>
    </location>
</feature>
<organism evidence="2 3">
    <name type="scientific">Stylosanthes scabra</name>
    <dbReference type="NCBI Taxonomy" id="79078"/>
    <lineage>
        <taxon>Eukaryota</taxon>
        <taxon>Viridiplantae</taxon>
        <taxon>Streptophyta</taxon>
        <taxon>Embryophyta</taxon>
        <taxon>Tracheophyta</taxon>
        <taxon>Spermatophyta</taxon>
        <taxon>Magnoliopsida</taxon>
        <taxon>eudicotyledons</taxon>
        <taxon>Gunneridae</taxon>
        <taxon>Pentapetalae</taxon>
        <taxon>rosids</taxon>
        <taxon>fabids</taxon>
        <taxon>Fabales</taxon>
        <taxon>Fabaceae</taxon>
        <taxon>Papilionoideae</taxon>
        <taxon>50 kb inversion clade</taxon>
        <taxon>dalbergioids sensu lato</taxon>
        <taxon>Dalbergieae</taxon>
        <taxon>Pterocarpus clade</taxon>
        <taxon>Stylosanthes</taxon>
    </lineage>
</organism>
<dbReference type="Proteomes" id="UP001341840">
    <property type="component" value="Unassembled WGS sequence"/>
</dbReference>
<comment type="caution">
    <text evidence="2">The sequence shown here is derived from an EMBL/GenBank/DDBJ whole genome shotgun (WGS) entry which is preliminary data.</text>
</comment>
<evidence type="ECO:0000313" key="3">
    <source>
        <dbReference type="Proteomes" id="UP001341840"/>
    </source>
</evidence>